<keyword evidence="1" id="KW-0129">CBS domain</keyword>
<accession>A0A017H9Q5</accession>
<reference evidence="3 4" key="1">
    <citation type="submission" date="2013-03" db="EMBL/GenBank/DDBJ databases">
        <authorList>
            <person name="Fiebig A."/>
            <person name="Goeker M."/>
            <person name="Klenk H.-P.P."/>
        </authorList>
    </citation>
    <scope>NUCLEOTIDE SEQUENCE [LARGE SCALE GENOMIC DNA]</scope>
    <source>
        <strain evidence="3 4">DSM 17492</strain>
    </source>
</reference>
<evidence type="ECO:0000313" key="4">
    <source>
        <dbReference type="Proteomes" id="UP000025047"/>
    </source>
</evidence>
<keyword evidence="4" id="KW-1185">Reference proteome</keyword>
<evidence type="ECO:0000313" key="3">
    <source>
        <dbReference type="EMBL" id="EYD71242.1"/>
    </source>
</evidence>
<dbReference type="InterPro" id="IPR000644">
    <property type="entry name" value="CBS_dom"/>
</dbReference>
<evidence type="ECO:0000256" key="1">
    <source>
        <dbReference type="PROSITE-ProRule" id="PRU00703"/>
    </source>
</evidence>
<feature type="domain" description="CBS" evidence="2">
    <location>
        <begin position="1"/>
        <end position="62"/>
    </location>
</feature>
<sequence length="69" mass="7558">MMKEGVFLQSGATLEEAMPLFEATGSSFIPVVRFGRDDAGPELWGALFQVDSLRALNRALTRMAAEEHS</sequence>
<evidence type="ECO:0000259" key="2">
    <source>
        <dbReference type="PROSITE" id="PS51371"/>
    </source>
</evidence>
<comment type="caution">
    <text evidence="3">The sequence shown here is derived from an EMBL/GenBank/DDBJ whole genome shotgun (WGS) entry which is preliminary data.</text>
</comment>
<organism evidence="3 4">
    <name type="scientific">Limimaricola hongkongensis DSM 17492</name>
    <dbReference type="NCBI Taxonomy" id="1122180"/>
    <lineage>
        <taxon>Bacteria</taxon>
        <taxon>Pseudomonadati</taxon>
        <taxon>Pseudomonadota</taxon>
        <taxon>Alphaproteobacteria</taxon>
        <taxon>Rhodobacterales</taxon>
        <taxon>Paracoccaceae</taxon>
        <taxon>Limimaricola</taxon>
    </lineage>
</organism>
<gene>
    <name evidence="3" type="ORF">Lokhon_02890</name>
</gene>
<dbReference type="AlphaFoldDB" id="A0A017H9Q5"/>
<dbReference type="Proteomes" id="UP000025047">
    <property type="component" value="Unassembled WGS sequence"/>
</dbReference>
<dbReference type="HOGENOM" id="CLU_2770942_0_0_5"/>
<proteinExistence type="predicted"/>
<dbReference type="PROSITE" id="PS51371">
    <property type="entry name" value="CBS"/>
    <property type="match status" value="1"/>
</dbReference>
<dbReference type="PATRIC" id="fig|1122180.6.peg.2869"/>
<dbReference type="eggNOG" id="COG0038">
    <property type="taxonomic scope" value="Bacteria"/>
</dbReference>
<dbReference type="EMBL" id="APGJ01000007">
    <property type="protein sequence ID" value="EYD71242.1"/>
    <property type="molecule type" value="Genomic_DNA"/>
</dbReference>
<protein>
    <submittedName>
        <fullName evidence="3">Voltage-gated chloride channel family protein</fullName>
    </submittedName>
</protein>
<name>A0A017H9Q5_9RHOB</name>
<dbReference type="STRING" id="1122180.Lokhon_02890"/>